<sequence>MESRTANILIALSPLVFIYEYGLKIHLCSAQWIIYGTLAGLYVFWALGLFIRNRSFNRSILLYQPELNDGFLSLCSIRSLKYYILAGLTIGAFSGYNISIAYFSYQSLNLEFSISFVIDSLGSILGAIALLCAENSTFLQSYMHIIYPETKQWDLLPFLKSLYLCITIGEYFGLVCSMYAAALEIGIYVCYYLFLEYGWTFVIIAFLACCTGNIWLILQRVFMKRKYRFHKLKETEMDDVITV</sequence>
<accession>A0AAU9K3T9</accession>
<keyword evidence="1" id="KW-0812">Transmembrane</keyword>
<dbReference type="EMBL" id="CAJZBQ010000044">
    <property type="protein sequence ID" value="CAG9327827.1"/>
    <property type="molecule type" value="Genomic_DNA"/>
</dbReference>
<dbReference type="Proteomes" id="UP001162131">
    <property type="component" value="Unassembled WGS sequence"/>
</dbReference>
<keyword evidence="1" id="KW-0472">Membrane</keyword>
<feature type="transmembrane region" description="Helical" evidence="1">
    <location>
        <begin position="200"/>
        <end position="218"/>
    </location>
</feature>
<keyword evidence="1" id="KW-1133">Transmembrane helix</keyword>
<feature type="transmembrane region" description="Helical" evidence="1">
    <location>
        <begin position="32"/>
        <end position="51"/>
    </location>
</feature>
<feature type="transmembrane region" description="Helical" evidence="1">
    <location>
        <begin position="114"/>
        <end position="133"/>
    </location>
</feature>
<organism evidence="2 3">
    <name type="scientific">Blepharisma stoltei</name>
    <dbReference type="NCBI Taxonomy" id="1481888"/>
    <lineage>
        <taxon>Eukaryota</taxon>
        <taxon>Sar</taxon>
        <taxon>Alveolata</taxon>
        <taxon>Ciliophora</taxon>
        <taxon>Postciliodesmatophora</taxon>
        <taxon>Heterotrichea</taxon>
        <taxon>Heterotrichida</taxon>
        <taxon>Blepharismidae</taxon>
        <taxon>Blepharisma</taxon>
    </lineage>
</organism>
<protein>
    <submittedName>
        <fullName evidence="2">Uncharacterized protein</fullName>
    </submittedName>
</protein>
<gene>
    <name evidence="2" type="ORF">BSTOLATCC_MIC44454</name>
</gene>
<reference evidence="2" key="1">
    <citation type="submission" date="2021-09" db="EMBL/GenBank/DDBJ databases">
        <authorList>
            <consortium name="AG Swart"/>
            <person name="Singh M."/>
            <person name="Singh A."/>
            <person name="Seah K."/>
            <person name="Emmerich C."/>
        </authorList>
    </citation>
    <scope>NUCLEOTIDE SEQUENCE</scope>
    <source>
        <strain evidence="2">ATCC30299</strain>
    </source>
</reference>
<dbReference type="AlphaFoldDB" id="A0AAU9K3T9"/>
<feature type="transmembrane region" description="Helical" evidence="1">
    <location>
        <begin position="171"/>
        <end position="194"/>
    </location>
</feature>
<evidence type="ECO:0000313" key="3">
    <source>
        <dbReference type="Proteomes" id="UP001162131"/>
    </source>
</evidence>
<comment type="caution">
    <text evidence="2">The sequence shown here is derived from an EMBL/GenBank/DDBJ whole genome shotgun (WGS) entry which is preliminary data.</text>
</comment>
<name>A0AAU9K3T9_9CILI</name>
<feature type="transmembrane region" description="Helical" evidence="1">
    <location>
        <begin position="82"/>
        <end position="102"/>
    </location>
</feature>
<keyword evidence="3" id="KW-1185">Reference proteome</keyword>
<evidence type="ECO:0000256" key="1">
    <source>
        <dbReference type="SAM" id="Phobius"/>
    </source>
</evidence>
<proteinExistence type="predicted"/>
<evidence type="ECO:0000313" key="2">
    <source>
        <dbReference type="EMBL" id="CAG9327827.1"/>
    </source>
</evidence>